<proteinExistence type="predicted"/>
<dbReference type="OrthoDB" id="76101at2759"/>
<evidence type="ECO:0000313" key="3">
    <source>
        <dbReference type="Proteomes" id="UP001152320"/>
    </source>
</evidence>
<comment type="caution">
    <text evidence="2">The sequence shown here is derived from an EMBL/GenBank/DDBJ whole genome shotgun (WGS) entry which is preliminary data.</text>
</comment>
<reference evidence="2" key="1">
    <citation type="submission" date="2021-10" db="EMBL/GenBank/DDBJ databases">
        <title>Tropical sea cucumber genome reveals ecological adaptation and Cuvierian tubules defense mechanism.</title>
        <authorList>
            <person name="Chen T."/>
        </authorList>
    </citation>
    <scope>NUCLEOTIDE SEQUENCE</scope>
    <source>
        <strain evidence="2">Nanhai2018</strain>
        <tissue evidence="2">Muscle</tissue>
    </source>
</reference>
<accession>A0A9Q1CKK1</accession>
<dbReference type="GO" id="GO:0045892">
    <property type="term" value="P:negative regulation of DNA-templated transcription"/>
    <property type="evidence" value="ECO:0007669"/>
    <property type="project" value="TreeGrafter"/>
</dbReference>
<protein>
    <submittedName>
        <fullName evidence="2">COMM domain-containing protein 7</fullName>
    </submittedName>
</protein>
<dbReference type="Proteomes" id="UP001152320">
    <property type="component" value="Chromosome 2"/>
</dbReference>
<dbReference type="InterPro" id="IPR047155">
    <property type="entry name" value="COMMD4/6/7/8"/>
</dbReference>
<dbReference type="PROSITE" id="PS51269">
    <property type="entry name" value="COMM"/>
    <property type="match status" value="1"/>
</dbReference>
<dbReference type="GO" id="GO:0051059">
    <property type="term" value="F:NF-kappaB binding"/>
    <property type="evidence" value="ECO:0007669"/>
    <property type="project" value="TreeGrafter"/>
</dbReference>
<dbReference type="InterPro" id="IPR017920">
    <property type="entry name" value="COMM"/>
</dbReference>
<name>A0A9Q1CKK1_HOLLE</name>
<keyword evidence="3" id="KW-1185">Reference proteome</keyword>
<evidence type="ECO:0000313" key="2">
    <source>
        <dbReference type="EMBL" id="KAJ8047062.1"/>
    </source>
</evidence>
<sequence length="202" mass="22928">MASHFHFIADKPPDGYFKDVETMKRFKDEQFHQFLVIAFNFLLEPGNSSKILGQLEDFAEEQGLGVNPLRNLFKSIISILHSSIRRNLSASQVREDFVNLGLTEDKAQHLSSQWQTNLLGLSRVAAGQTLVINELVDMEWKFGVTAASSELNTVGNTFIQMKLVVNKGGNKIENVYMELSLPEFYSFLHEMERAKASLEHFS</sequence>
<evidence type="ECO:0000259" key="1">
    <source>
        <dbReference type="PROSITE" id="PS51269"/>
    </source>
</evidence>
<dbReference type="PANTHER" id="PTHR16231:SF2">
    <property type="entry name" value="COMM DOMAIN-CONTAINING PROTEIN 7"/>
    <property type="match status" value="1"/>
</dbReference>
<feature type="domain" description="COMM" evidence="1">
    <location>
        <begin position="134"/>
        <end position="202"/>
    </location>
</feature>
<dbReference type="Pfam" id="PF07258">
    <property type="entry name" value="COMM_domain"/>
    <property type="match status" value="1"/>
</dbReference>
<organism evidence="2 3">
    <name type="scientific">Holothuria leucospilota</name>
    <name type="common">Black long sea cucumber</name>
    <name type="synonym">Mertensiothuria leucospilota</name>
    <dbReference type="NCBI Taxonomy" id="206669"/>
    <lineage>
        <taxon>Eukaryota</taxon>
        <taxon>Metazoa</taxon>
        <taxon>Echinodermata</taxon>
        <taxon>Eleutherozoa</taxon>
        <taxon>Echinozoa</taxon>
        <taxon>Holothuroidea</taxon>
        <taxon>Aspidochirotacea</taxon>
        <taxon>Aspidochirotida</taxon>
        <taxon>Holothuriidae</taxon>
        <taxon>Holothuria</taxon>
    </lineage>
</organism>
<dbReference type="PANTHER" id="PTHR16231">
    <property type="entry name" value="COMM DOMAIN-CONTAINING PROTEIN 4-8 FAMILY MEMBER"/>
    <property type="match status" value="1"/>
</dbReference>
<dbReference type="EMBL" id="JAIZAY010000002">
    <property type="protein sequence ID" value="KAJ8047062.1"/>
    <property type="molecule type" value="Genomic_DNA"/>
</dbReference>
<gene>
    <name evidence="2" type="ORF">HOLleu_05956</name>
</gene>
<dbReference type="Pfam" id="PF21672">
    <property type="entry name" value="COMM_HN"/>
    <property type="match status" value="1"/>
</dbReference>
<dbReference type="AlphaFoldDB" id="A0A9Q1CKK1"/>
<dbReference type="GO" id="GO:0033209">
    <property type="term" value="P:tumor necrosis factor-mediated signaling pathway"/>
    <property type="evidence" value="ECO:0007669"/>
    <property type="project" value="TreeGrafter"/>
</dbReference>